<evidence type="ECO:0000313" key="11">
    <source>
        <dbReference type="Proteomes" id="UP001151699"/>
    </source>
</evidence>
<dbReference type="PANTHER" id="PTHR17204:SF25">
    <property type="entry name" value="RRM DOMAIN-CONTAINING PROTEIN"/>
    <property type="match status" value="1"/>
</dbReference>
<dbReference type="Pfam" id="PF23240">
    <property type="entry name" value="HAT_PRP39_N"/>
    <property type="match status" value="1"/>
</dbReference>
<dbReference type="Gene3D" id="3.30.70.330">
    <property type="match status" value="2"/>
</dbReference>
<gene>
    <name evidence="10" type="primary">Sart3</name>
    <name evidence="10" type="ORF">Bhyg_13841</name>
</gene>
<comment type="caution">
    <text evidence="10">The sequence shown here is derived from an EMBL/GenBank/DDBJ whole genome shotgun (WGS) entry which is preliminary data.</text>
</comment>
<dbReference type="GO" id="GO:0008380">
    <property type="term" value="P:RNA splicing"/>
    <property type="evidence" value="ECO:0007669"/>
    <property type="project" value="UniProtKB-KW"/>
</dbReference>
<evidence type="ECO:0000313" key="10">
    <source>
        <dbReference type="EMBL" id="KAJ6635256.1"/>
    </source>
</evidence>
<keyword evidence="5" id="KW-0508">mRNA splicing</keyword>
<keyword evidence="11" id="KW-1185">Reference proteome</keyword>
<evidence type="ECO:0000256" key="4">
    <source>
        <dbReference type="ARBA" id="ARBA00022884"/>
    </source>
</evidence>
<dbReference type="Gene3D" id="1.25.40.10">
    <property type="entry name" value="Tetratricopeptide repeat domain"/>
    <property type="match status" value="2"/>
</dbReference>
<protein>
    <submittedName>
        <fullName evidence="10">Squamous cell carcinoma antigen recognized by T-cells 3</fullName>
    </submittedName>
</protein>
<keyword evidence="3" id="KW-0677">Repeat</keyword>
<keyword evidence="6" id="KW-0539">Nucleus</keyword>
<feature type="region of interest" description="Disordered" evidence="8">
    <location>
        <begin position="1"/>
        <end position="39"/>
    </location>
</feature>
<feature type="region of interest" description="Disordered" evidence="8">
    <location>
        <begin position="551"/>
        <end position="601"/>
    </location>
</feature>
<reference evidence="10" key="1">
    <citation type="submission" date="2022-07" db="EMBL/GenBank/DDBJ databases">
        <authorList>
            <person name="Trinca V."/>
            <person name="Uliana J.V.C."/>
            <person name="Torres T.T."/>
            <person name="Ward R.J."/>
            <person name="Monesi N."/>
        </authorList>
    </citation>
    <scope>NUCLEOTIDE SEQUENCE</scope>
    <source>
        <strain evidence="10">HSMRA1968</strain>
        <tissue evidence="10">Whole embryos</tissue>
    </source>
</reference>
<feature type="region of interest" description="Disordered" evidence="8">
    <location>
        <begin position="831"/>
        <end position="853"/>
    </location>
</feature>
<dbReference type="InterPro" id="IPR011990">
    <property type="entry name" value="TPR-like_helical_dom_sf"/>
</dbReference>
<evidence type="ECO:0000256" key="7">
    <source>
        <dbReference type="PROSITE-ProRule" id="PRU00176"/>
    </source>
</evidence>
<feature type="compositionally biased region" description="Acidic residues" evidence="8">
    <location>
        <begin position="25"/>
        <end position="39"/>
    </location>
</feature>
<dbReference type="PROSITE" id="PS50102">
    <property type="entry name" value="RRM"/>
    <property type="match status" value="2"/>
</dbReference>
<dbReference type="AlphaFoldDB" id="A0A9Q0MNY6"/>
<evidence type="ECO:0000256" key="1">
    <source>
        <dbReference type="ARBA" id="ARBA00004123"/>
    </source>
</evidence>
<dbReference type="SMART" id="SM00360">
    <property type="entry name" value="RRM"/>
    <property type="match status" value="2"/>
</dbReference>
<evidence type="ECO:0000256" key="3">
    <source>
        <dbReference type="ARBA" id="ARBA00022737"/>
    </source>
</evidence>
<feature type="compositionally biased region" description="Basic and acidic residues" evidence="8">
    <location>
        <begin position="559"/>
        <end position="574"/>
    </location>
</feature>
<evidence type="ECO:0000256" key="2">
    <source>
        <dbReference type="ARBA" id="ARBA00022664"/>
    </source>
</evidence>
<sequence>MSDLGRSDSESDDEMETLVNIHENDSEDTDSDTSEDEADEDAKNIQLFVDCLDGLEQNKYNYDGYVELLGLAHETGDLEKIRQSYELFSSVFPLAPEYWLKWLRLELNIAQTPAEINRVCMLFQRALSDYYSSEVALEFANLGLKAPKSDEIWKKLLSTYTLHPIHGRSLFEAYRLYLSKQEDTQSEEYYKSLIESYERELSLPLKDMEESYIELKLLCEKQQKGELIDWPIIDSAYHKAKEQLQKILPFEKKLSELDAKSHQNRAATYFEYIECGREFLNDEMLQVLYERMVTDCCLNVSCWLAYVKYIQSREGSQSPQKNGAERPLIFSQTEWDVINRAIRNCTWTASVYIEKMRIAERMELNKNDVKGILEIALAAGFPTAEQYVSVWLEYLSYLRRNTTFTCEKECEILRATFTMAWDLLGRQFGVLADCDCEILQFWGRLEYGPLNDLAKGKQLWTTVMESADNSAKSALWIEFAHLEMKKGPDGVRKVFRKALSMKEIDNISVISSAWLRFERCNGTLDQLRRCQESCEERLASLRYKERLATKGKNLKRKMNRSEQDDPTKPKENAKKNSNPFTKTDTKEPHKSEAKKRKVEKPIESKVEEVDRDKDNVTLFLSNLEYSVTSEDVIAAFPEFKIVKVIIKTLPNGTSRGFGYMQLESIADVEKCLTFDRRLIKDRPTFISCVLRDKEKRSTIFKYSASVEKTKLFIKNLSHEATKSDLEALFAEFGTIKDIRIVCQRSGAPKGLAYIEFETESAASNAVLKMNDYEFKNQKISVAISNPPPKPSKNVQSDSVVLKQVKRNVLPRPDAKQRLSFIPRSVQKNALDATASNANNKPKSNEDFRKLLNK</sequence>
<dbReference type="InterPro" id="IPR003107">
    <property type="entry name" value="HAT"/>
</dbReference>
<dbReference type="SMART" id="SM00386">
    <property type="entry name" value="HAT"/>
    <property type="match status" value="5"/>
</dbReference>
<dbReference type="GO" id="GO:0005634">
    <property type="term" value="C:nucleus"/>
    <property type="evidence" value="ECO:0007669"/>
    <property type="project" value="UniProtKB-SubCell"/>
</dbReference>
<evidence type="ECO:0000256" key="8">
    <source>
        <dbReference type="SAM" id="MobiDB-lite"/>
    </source>
</evidence>
<proteinExistence type="predicted"/>
<dbReference type="Pfam" id="PF00076">
    <property type="entry name" value="RRM_1"/>
    <property type="match status" value="2"/>
</dbReference>
<dbReference type="InterPro" id="IPR012677">
    <property type="entry name" value="Nucleotide-bd_a/b_plait_sf"/>
</dbReference>
<feature type="domain" description="RRM" evidence="9">
    <location>
        <begin position="709"/>
        <end position="786"/>
    </location>
</feature>
<dbReference type="PANTHER" id="PTHR17204">
    <property type="entry name" value="PRE-MRNA PROCESSING PROTEIN PRP39-RELATED"/>
    <property type="match status" value="1"/>
</dbReference>
<evidence type="ECO:0000259" key="9">
    <source>
        <dbReference type="PROSITE" id="PS50102"/>
    </source>
</evidence>
<evidence type="ECO:0000256" key="5">
    <source>
        <dbReference type="ARBA" id="ARBA00023187"/>
    </source>
</evidence>
<dbReference type="InterPro" id="IPR000504">
    <property type="entry name" value="RRM_dom"/>
</dbReference>
<dbReference type="EMBL" id="WJQU01000004">
    <property type="protein sequence ID" value="KAJ6635256.1"/>
    <property type="molecule type" value="Genomic_DNA"/>
</dbReference>
<dbReference type="OrthoDB" id="360390at2759"/>
<accession>A0A9Q0MNY6</accession>
<keyword evidence="2" id="KW-0507">mRNA processing</keyword>
<keyword evidence="4 7" id="KW-0694">RNA-binding</keyword>
<dbReference type="Proteomes" id="UP001151699">
    <property type="component" value="Chromosome C"/>
</dbReference>
<organism evidence="10 11">
    <name type="scientific">Pseudolycoriella hygida</name>
    <dbReference type="NCBI Taxonomy" id="35572"/>
    <lineage>
        <taxon>Eukaryota</taxon>
        <taxon>Metazoa</taxon>
        <taxon>Ecdysozoa</taxon>
        <taxon>Arthropoda</taxon>
        <taxon>Hexapoda</taxon>
        <taxon>Insecta</taxon>
        <taxon>Pterygota</taxon>
        <taxon>Neoptera</taxon>
        <taxon>Endopterygota</taxon>
        <taxon>Diptera</taxon>
        <taxon>Nematocera</taxon>
        <taxon>Sciaroidea</taxon>
        <taxon>Sciaridae</taxon>
        <taxon>Pseudolycoriella</taxon>
    </lineage>
</organism>
<feature type="domain" description="RRM" evidence="9">
    <location>
        <begin position="616"/>
        <end position="691"/>
    </location>
</feature>
<name>A0A9Q0MNY6_9DIPT</name>
<dbReference type="SUPFAM" id="SSF48452">
    <property type="entry name" value="TPR-like"/>
    <property type="match status" value="1"/>
</dbReference>
<dbReference type="InterPro" id="IPR035979">
    <property type="entry name" value="RBD_domain_sf"/>
</dbReference>
<feature type="compositionally biased region" description="Basic and acidic residues" evidence="8">
    <location>
        <begin position="842"/>
        <end position="853"/>
    </location>
</feature>
<dbReference type="GO" id="GO:0006397">
    <property type="term" value="P:mRNA processing"/>
    <property type="evidence" value="ECO:0007669"/>
    <property type="project" value="UniProtKB-KW"/>
</dbReference>
<dbReference type="GO" id="GO:0003723">
    <property type="term" value="F:RNA binding"/>
    <property type="evidence" value="ECO:0007669"/>
    <property type="project" value="UniProtKB-UniRule"/>
</dbReference>
<evidence type="ECO:0000256" key="6">
    <source>
        <dbReference type="ARBA" id="ARBA00023242"/>
    </source>
</evidence>
<dbReference type="SUPFAM" id="SSF54928">
    <property type="entry name" value="RNA-binding domain, RBD"/>
    <property type="match status" value="2"/>
</dbReference>
<comment type="subcellular location">
    <subcellularLocation>
        <location evidence="1">Nucleus</location>
    </subcellularLocation>
</comment>